<dbReference type="EMBL" id="SUMD01000002">
    <property type="protein sequence ID" value="TJZ80016.1"/>
    <property type="molecule type" value="Genomic_DNA"/>
</dbReference>
<evidence type="ECO:0000313" key="4">
    <source>
        <dbReference type="EMBL" id="TJZ80016.1"/>
    </source>
</evidence>
<dbReference type="PRINTS" id="PR00420">
    <property type="entry name" value="RNGMNOXGNASE"/>
</dbReference>
<keyword evidence="2" id="KW-0503">Monooxygenase</keyword>
<sequence length="339" mass="35705">MRGTATVVGGGIGGLTAANYLIRAGWEVRVHERADTLPDTGTALGLWPQALAALDAIGLGDRVRELGVSQSSGALLRSDGTAIARVTVRGGSTTLLSRPALLTTLAAPLGPGVLRYDTTGDRCGDGADVVIAADGINSRIRDAVLGERYRPRPLGMAAWRGWVSGTADSSAETWGDGALFGISPRDGGLTNFFAAVRVEPDAVDGGAAFLRERFGGWHSEVRTILDRLDPATLLHHDLYESPPLPSYVRGNVALIGDAAHAMAPNLGRGACEAMIDAVALGRALTESADVPEALRRYDRCRRRPTRALVRASRTMGRVATTTRLTPLRDVAIGLVTRLG</sequence>
<dbReference type="Gene3D" id="3.50.50.60">
    <property type="entry name" value="FAD/NAD(P)-binding domain"/>
    <property type="match status" value="1"/>
</dbReference>
<dbReference type="SUPFAM" id="SSF51905">
    <property type="entry name" value="FAD/NAD(P)-binding domain"/>
    <property type="match status" value="1"/>
</dbReference>
<dbReference type="PANTHER" id="PTHR13789:SF309">
    <property type="entry name" value="PUTATIVE (AFU_ORTHOLOGUE AFUA_6G14510)-RELATED"/>
    <property type="match status" value="1"/>
</dbReference>
<dbReference type="Proteomes" id="UP000305109">
    <property type="component" value="Unassembled WGS sequence"/>
</dbReference>
<dbReference type="PANTHER" id="PTHR13789">
    <property type="entry name" value="MONOOXYGENASE"/>
    <property type="match status" value="1"/>
</dbReference>
<evidence type="ECO:0000256" key="2">
    <source>
        <dbReference type="ARBA" id="ARBA00023033"/>
    </source>
</evidence>
<gene>
    <name evidence="4" type="ORF">FCG67_03755</name>
</gene>
<keyword evidence="5" id="KW-1185">Reference proteome</keyword>
<organism evidence="4 5">
    <name type="scientific">Rhodococcus oryzae</name>
    <dbReference type="NCBI Taxonomy" id="2571143"/>
    <lineage>
        <taxon>Bacteria</taxon>
        <taxon>Bacillati</taxon>
        <taxon>Actinomycetota</taxon>
        <taxon>Actinomycetes</taxon>
        <taxon>Mycobacteriales</taxon>
        <taxon>Nocardiaceae</taxon>
        <taxon>Rhodococcus</taxon>
    </lineage>
</organism>
<accession>A0ABY2RNM1</accession>
<feature type="domain" description="FAD-binding" evidence="3">
    <location>
        <begin position="127"/>
        <end position="311"/>
    </location>
</feature>
<keyword evidence="1" id="KW-0560">Oxidoreductase</keyword>
<name>A0ABY2RNM1_9NOCA</name>
<dbReference type="Pfam" id="PF01494">
    <property type="entry name" value="FAD_binding_3"/>
    <property type="match status" value="2"/>
</dbReference>
<dbReference type="InterPro" id="IPR050493">
    <property type="entry name" value="FAD-dep_Monooxygenase_BioMet"/>
</dbReference>
<protein>
    <submittedName>
        <fullName evidence="4">Aromatic ring hydroxylase</fullName>
    </submittedName>
</protein>
<feature type="domain" description="FAD-binding" evidence="3">
    <location>
        <begin position="5"/>
        <end position="87"/>
    </location>
</feature>
<evidence type="ECO:0000256" key="1">
    <source>
        <dbReference type="ARBA" id="ARBA00023002"/>
    </source>
</evidence>
<comment type="caution">
    <text evidence="4">The sequence shown here is derived from an EMBL/GenBank/DDBJ whole genome shotgun (WGS) entry which is preliminary data.</text>
</comment>
<evidence type="ECO:0000313" key="5">
    <source>
        <dbReference type="Proteomes" id="UP000305109"/>
    </source>
</evidence>
<reference evidence="4 5" key="1">
    <citation type="submission" date="2019-04" db="EMBL/GenBank/DDBJ databases">
        <title>Rhodococcus oryzae sp. nov., a novel actinomycete isolated from rhizosphere soil of rice (Oryza sativa L.).</title>
        <authorList>
            <person name="Li C."/>
        </authorList>
    </citation>
    <scope>NUCLEOTIDE SEQUENCE [LARGE SCALE GENOMIC DNA]</scope>
    <source>
        <strain evidence="4 5">NEAU-CX67</strain>
    </source>
</reference>
<evidence type="ECO:0000259" key="3">
    <source>
        <dbReference type="Pfam" id="PF01494"/>
    </source>
</evidence>
<dbReference type="InterPro" id="IPR036188">
    <property type="entry name" value="FAD/NAD-bd_sf"/>
</dbReference>
<dbReference type="InterPro" id="IPR002938">
    <property type="entry name" value="FAD-bd"/>
</dbReference>
<dbReference type="RefSeq" id="WP_136907308.1">
    <property type="nucleotide sequence ID" value="NZ_SUMD01000002.1"/>
</dbReference>
<proteinExistence type="predicted"/>